<proteinExistence type="predicted"/>
<organism evidence="2 3">
    <name type="scientific">Candidatus Uhrbacteria bacterium RIFCSPLOWO2_01_FULL_47_24</name>
    <dbReference type="NCBI Taxonomy" id="1802401"/>
    <lineage>
        <taxon>Bacteria</taxon>
        <taxon>Candidatus Uhriibacteriota</taxon>
    </lineage>
</organism>
<comment type="caution">
    <text evidence="2">The sequence shown here is derived from an EMBL/GenBank/DDBJ whole genome shotgun (WGS) entry which is preliminary data.</text>
</comment>
<evidence type="ECO:0000313" key="3">
    <source>
        <dbReference type="Proteomes" id="UP000176897"/>
    </source>
</evidence>
<dbReference type="EMBL" id="MGEJ01000001">
    <property type="protein sequence ID" value="OGL82056.1"/>
    <property type="molecule type" value="Genomic_DNA"/>
</dbReference>
<keyword evidence="1" id="KW-1133">Transmembrane helix</keyword>
<protein>
    <submittedName>
        <fullName evidence="2">Uncharacterized protein</fullName>
    </submittedName>
</protein>
<feature type="transmembrane region" description="Helical" evidence="1">
    <location>
        <begin position="23"/>
        <end position="46"/>
    </location>
</feature>
<evidence type="ECO:0000256" key="1">
    <source>
        <dbReference type="SAM" id="Phobius"/>
    </source>
</evidence>
<dbReference type="AlphaFoldDB" id="A0A1F7UUX3"/>
<evidence type="ECO:0000313" key="2">
    <source>
        <dbReference type="EMBL" id="OGL82056.1"/>
    </source>
</evidence>
<sequence length="101" mass="11227">MHVIVQVAVDAFPLQHKQVQQNALIIATISLAVQVLVLLLELVVVYKQAIVFPPLQVLFALPDLLITRRVVHLQHCKLNVHLAAQAEAVLMMVIVQVRVNA</sequence>
<gene>
    <name evidence="2" type="ORF">A3B21_05060</name>
</gene>
<reference evidence="2 3" key="1">
    <citation type="journal article" date="2016" name="Nat. Commun.">
        <title>Thousands of microbial genomes shed light on interconnected biogeochemical processes in an aquifer system.</title>
        <authorList>
            <person name="Anantharaman K."/>
            <person name="Brown C.T."/>
            <person name="Hug L.A."/>
            <person name="Sharon I."/>
            <person name="Castelle C.J."/>
            <person name="Probst A.J."/>
            <person name="Thomas B.C."/>
            <person name="Singh A."/>
            <person name="Wilkins M.J."/>
            <person name="Karaoz U."/>
            <person name="Brodie E.L."/>
            <person name="Williams K.H."/>
            <person name="Hubbard S.S."/>
            <person name="Banfield J.F."/>
        </authorList>
    </citation>
    <scope>NUCLEOTIDE SEQUENCE [LARGE SCALE GENOMIC DNA]</scope>
</reference>
<keyword evidence="1" id="KW-0812">Transmembrane</keyword>
<dbReference type="STRING" id="1802401.A3B21_05060"/>
<dbReference type="Proteomes" id="UP000176897">
    <property type="component" value="Unassembled WGS sequence"/>
</dbReference>
<accession>A0A1F7UUX3</accession>
<name>A0A1F7UUX3_9BACT</name>
<keyword evidence="1" id="KW-0472">Membrane</keyword>